<comment type="caution">
    <text evidence="2">The sequence shown here is derived from an EMBL/GenBank/DDBJ whole genome shotgun (WGS) entry which is preliminary data.</text>
</comment>
<evidence type="ECO:0000313" key="2">
    <source>
        <dbReference type="EMBL" id="MED6223047.1"/>
    </source>
</evidence>
<sequence length="113" mass="12602">MREMQATSRSRGTLARVRGDSSSGIAGWTVVSQRWRRRSAKSEARKKVGPSLVFFEFSVCPPKNGERKLEEQERKNLEHSIRAPTPRRGDSRLGIQSSSPGSNHPRLGVDTNA</sequence>
<feature type="region of interest" description="Disordered" evidence="1">
    <location>
        <begin position="65"/>
        <end position="113"/>
    </location>
</feature>
<dbReference type="EMBL" id="JASCZI010272646">
    <property type="protein sequence ID" value="MED6223047.1"/>
    <property type="molecule type" value="Genomic_DNA"/>
</dbReference>
<proteinExistence type="predicted"/>
<protein>
    <submittedName>
        <fullName evidence="2">Uncharacterized protein</fullName>
    </submittedName>
</protein>
<feature type="compositionally biased region" description="Polar residues" evidence="1">
    <location>
        <begin position="1"/>
        <end position="11"/>
    </location>
</feature>
<dbReference type="Proteomes" id="UP001341840">
    <property type="component" value="Unassembled WGS sequence"/>
</dbReference>
<feature type="region of interest" description="Disordered" evidence="1">
    <location>
        <begin position="1"/>
        <end position="21"/>
    </location>
</feature>
<accession>A0ABU6ZM75</accession>
<organism evidence="2 3">
    <name type="scientific">Stylosanthes scabra</name>
    <dbReference type="NCBI Taxonomy" id="79078"/>
    <lineage>
        <taxon>Eukaryota</taxon>
        <taxon>Viridiplantae</taxon>
        <taxon>Streptophyta</taxon>
        <taxon>Embryophyta</taxon>
        <taxon>Tracheophyta</taxon>
        <taxon>Spermatophyta</taxon>
        <taxon>Magnoliopsida</taxon>
        <taxon>eudicotyledons</taxon>
        <taxon>Gunneridae</taxon>
        <taxon>Pentapetalae</taxon>
        <taxon>rosids</taxon>
        <taxon>fabids</taxon>
        <taxon>Fabales</taxon>
        <taxon>Fabaceae</taxon>
        <taxon>Papilionoideae</taxon>
        <taxon>50 kb inversion clade</taxon>
        <taxon>dalbergioids sensu lato</taxon>
        <taxon>Dalbergieae</taxon>
        <taxon>Pterocarpus clade</taxon>
        <taxon>Stylosanthes</taxon>
    </lineage>
</organism>
<reference evidence="2 3" key="1">
    <citation type="journal article" date="2023" name="Plants (Basel)">
        <title>Bridging the Gap: Combining Genomics and Transcriptomics Approaches to Understand Stylosanthes scabra, an Orphan Legume from the Brazilian Caatinga.</title>
        <authorList>
            <person name="Ferreira-Neto J.R.C."/>
            <person name="da Silva M.D."/>
            <person name="Binneck E."/>
            <person name="de Melo N.F."/>
            <person name="da Silva R.H."/>
            <person name="de Melo A.L.T.M."/>
            <person name="Pandolfi V."/>
            <person name="Bustamante F.O."/>
            <person name="Brasileiro-Vidal A.C."/>
            <person name="Benko-Iseppon A.M."/>
        </authorList>
    </citation>
    <scope>NUCLEOTIDE SEQUENCE [LARGE SCALE GENOMIC DNA]</scope>
    <source>
        <tissue evidence="2">Leaves</tissue>
    </source>
</reference>
<evidence type="ECO:0000256" key="1">
    <source>
        <dbReference type="SAM" id="MobiDB-lite"/>
    </source>
</evidence>
<name>A0ABU6ZM75_9FABA</name>
<gene>
    <name evidence="2" type="ORF">PIB30_070211</name>
</gene>
<feature type="compositionally biased region" description="Basic and acidic residues" evidence="1">
    <location>
        <begin position="65"/>
        <end position="91"/>
    </location>
</feature>
<keyword evidence="3" id="KW-1185">Reference proteome</keyword>
<evidence type="ECO:0000313" key="3">
    <source>
        <dbReference type="Proteomes" id="UP001341840"/>
    </source>
</evidence>